<feature type="domain" description="SLH" evidence="3">
    <location>
        <begin position="39"/>
        <end position="102"/>
    </location>
</feature>
<feature type="chain" id="PRO_5035146694" evidence="2">
    <location>
        <begin position="26"/>
        <end position="326"/>
    </location>
</feature>
<proteinExistence type="predicted"/>
<evidence type="ECO:0000256" key="1">
    <source>
        <dbReference type="SAM" id="MobiDB-lite"/>
    </source>
</evidence>
<dbReference type="PANTHER" id="PTHR43308:SF5">
    <property type="entry name" value="S-LAYER PROTEIN _ PEPTIDOGLYCAN ENDO-BETA-N-ACETYLGLUCOSAMINIDASE"/>
    <property type="match status" value="1"/>
</dbReference>
<evidence type="ECO:0000313" key="4">
    <source>
        <dbReference type="EMBL" id="NDJ18135.1"/>
    </source>
</evidence>
<gene>
    <name evidence="4" type="ORF">GS601_12685</name>
</gene>
<feature type="signal peptide" evidence="2">
    <location>
        <begin position="1"/>
        <end position="25"/>
    </location>
</feature>
<name>A0A8J7Z9Z2_9CYAN</name>
<feature type="region of interest" description="Disordered" evidence="1">
    <location>
        <begin position="159"/>
        <end position="182"/>
    </location>
</feature>
<feature type="compositionally biased region" description="Low complexity" evidence="1">
    <location>
        <begin position="159"/>
        <end position="179"/>
    </location>
</feature>
<dbReference type="Proteomes" id="UP000646053">
    <property type="component" value="Unassembled WGS sequence"/>
</dbReference>
<feature type="compositionally biased region" description="Polar residues" evidence="1">
    <location>
        <begin position="215"/>
        <end position="235"/>
    </location>
</feature>
<dbReference type="AlphaFoldDB" id="A0A8J7Z9Z2"/>
<accession>A0A8J7Z9Z2</accession>
<dbReference type="InterPro" id="IPR001119">
    <property type="entry name" value="SLH_dom"/>
</dbReference>
<evidence type="ECO:0000256" key="2">
    <source>
        <dbReference type="SAM" id="SignalP"/>
    </source>
</evidence>
<dbReference type="PROSITE" id="PS51272">
    <property type="entry name" value="SLH"/>
    <property type="match status" value="3"/>
</dbReference>
<dbReference type="RefSeq" id="WP_162423661.1">
    <property type="nucleotide sequence ID" value="NZ_WVIE01000013.1"/>
</dbReference>
<feature type="domain" description="SLH" evidence="3">
    <location>
        <begin position="242"/>
        <end position="306"/>
    </location>
</feature>
<dbReference type="InterPro" id="IPR051465">
    <property type="entry name" value="Cell_Envelope_Struct_Comp"/>
</dbReference>
<keyword evidence="2" id="KW-0732">Signal</keyword>
<protein>
    <submittedName>
        <fullName evidence="4">S-layer homology domain-containing protein</fullName>
    </submittedName>
</protein>
<feature type="domain" description="SLH" evidence="3">
    <location>
        <begin position="103"/>
        <end position="165"/>
    </location>
</feature>
<comment type="caution">
    <text evidence="4">The sequence shown here is derived from an EMBL/GenBank/DDBJ whole genome shotgun (WGS) entry which is preliminary data.</text>
</comment>
<organism evidence="4 5">
    <name type="scientific">Myxacorys almedinensis A</name>
    <dbReference type="NCBI Taxonomy" id="2690445"/>
    <lineage>
        <taxon>Bacteria</taxon>
        <taxon>Bacillati</taxon>
        <taxon>Cyanobacteriota</taxon>
        <taxon>Cyanophyceae</taxon>
        <taxon>Leptolyngbyales</taxon>
        <taxon>Leptolyngbyaceae</taxon>
        <taxon>Myxacorys</taxon>
        <taxon>Myxacorys almedinensis</taxon>
    </lineage>
</organism>
<keyword evidence="5" id="KW-1185">Reference proteome</keyword>
<evidence type="ECO:0000313" key="5">
    <source>
        <dbReference type="Proteomes" id="UP000646053"/>
    </source>
</evidence>
<feature type="region of interest" description="Disordered" evidence="1">
    <location>
        <begin position="203"/>
        <end position="235"/>
    </location>
</feature>
<sequence length="326" mass="34119">MAKPSRQSIVRVSLLSAGLLVGAIAAIAPSSDRSAIAQNAANNFPDVANHWAQPFITALAERNIVAGYPDGTYRPNNTVARNEFAAIVRQAFSQPAERQIPSGSAFKDVPEESWAAPAIEEAYESGFMGASPSGEFRPQQPISRADALATLAQNLDLQSTAAPTQAAAPSRAAQPSAARRPARRPIALPMASLALLQPFVAARPSQAAQRPTPAESPSASQGDSPTATGSGDDQQAASTVLSQYYTDADRIPAAVAPGVADATRTGIVVNHPNLRVLNPTQPATRGDVAAFVHQALVNIGKIEPLPQNQAATQYIVNREAVNREAN</sequence>
<reference evidence="4" key="1">
    <citation type="submission" date="2019-12" db="EMBL/GenBank/DDBJ databases">
        <title>High-Quality draft genome sequences of three cyanobacteria isolated from the limestone walls of the Old Cathedral of Coimbra.</title>
        <authorList>
            <person name="Tiago I."/>
            <person name="Soares F."/>
            <person name="Portugal A."/>
        </authorList>
    </citation>
    <scope>NUCLEOTIDE SEQUENCE</scope>
    <source>
        <strain evidence="4">A</strain>
    </source>
</reference>
<dbReference type="EMBL" id="WVIE01000013">
    <property type="protein sequence ID" value="NDJ18135.1"/>
    <property type="molecule type" value="Genomic_DNA"/>
</dbReference>
<evidence type="ECO:0000259" key="3">
    <source>
        <dbReference type="PROSITE" id="PS51272"/>
    </source>
</evidence>
<dbReference type="Pfam" id="PF00395">
    <property type="entry name" value="SLH"/>
    <property type="match status" value="2"/>
</dbReference>
<dbReference type="PANTHER" id="PTHR43308">
    <property type="entry name" value="OUTER MEMBRANE PROTEIN ALPHA-RELATED"/>
    <property type="match status" value="1"/>
</dbReference>